<evidence type="ECO:0000256" key="3">
    <source>
        <dbReference type="ARBA" id="ARBA00022598"/>
    </source>
</evidence>
<dbReference type="InterPro" id="IPR017456">
    <property type="entry name" value="CTP_synthase_N"/>
</dbReference>
<dbReference type="Pfam" id="PF06418">
    <property type="entry name" value="CTP_synth_N"/>
    <property type="match status" value="1"/>
</dbReference>
<dbReference type="PROSITE" id="PS51273">
    <property type="entry name" value="GATASE_TYPE_1"/>
    <property type="match status" value="1"/>
</dbReference>
<evidence type="ECO:0000256" key="5">
    <source>
        <dbReference type="ARBA" id="ARBA00022840"/>
    </source>
</evidence>
<keyword evidence="5 9" id="KW-0067">ATP-binding</keyword>
<feature type="domain" description="Glutamine amidotransferase" evidence="11">
    <location>
        <begin position="312"/>
        <end position="556"/>
    </location>
</feature>
<comment type="catalytic activity">
    <reaction evidence="8 9">
        <text>UTP + L-glutamine + ATP + H2O = CTP + L-glutamate + ADP + phosphate + 2 H(+)</text>
        <dbReference type="Rhea" id="RHEA:26426"/>
        <dbReference type="ChEBI" id="CHEBI:15377"/>
        <dbReference type="ChEBI" id="CHEBI:15378"/>
        <dbReference type="ChEBI" id="CHEBI:29985"/>
        <dbReference type="ChEBI" id="CHEBI:30616"/>
        <dbReference type="ChEBI" id="CHEBI:37563"/>
        <dbReference type="ChEBI" id="CHEBI:43474"/>
        <dbReference type="ChEBI" id="CHEBI:46398"/>
        <dbReference type="ChEBI" id="CHEBI:58359"/>
        <dbReference type="ChEBI" id="CHEBI:456216"/>
        <dbReference type="EC" id="6.3.4.2"/>
    </reaction>
</comment>
<dbReference type="SUPFAM" id="SSF52540">
    <property type="entry name" value="P-loop containing nucleoside triphosphate hydrolases"/>
    <property type="match status" value="1"/>
</dbReference>
<dbReference type="GO" id="GO:0005524">
    <property type="term" value="F:ATP binding"/>
    <property type="evidence" value="ECO:0007669"/>
    <property type="project" value="UniProtKB-KW"/>
</dbReference>
<evidence type="ECO:0000259" key="11">
    <source>
        <dbReference type="Pfam" id="PF00117"/>
    </source>
</evidence>
<keyword evidence="7 9" id="KW-0665">Pyrimidine biosynthesis</keyword>
<comment type="caution">
    <text evidence="13">The sequence shown here is derived from an EMBL/GenBank/DDBJ whole genome shotgun (WGS) entry which is preliminary data.</text>
</comment>
<keyword evidence="14" id="KW-1185">Reference proteome</keyword>
<evidence type="ECO:0000256" key="9">
    <source>
        <dbReference type="RuleBase" id="RU810713"/>
    </source>
</evidence>
<dbReference type="OrthoDB" id="1739076at2759"/>
<keyword evidence="4 9" id="KW-0547">Nucleotide-binding</keyword>
<evidence type="ECO:0000259" key="12">
    <source>
        <dbReference type="Pfam" id="PF06418"/>
    </source>
</evidence>
<dbReference type="GO" id="GO:0042802">
    <property type="term" value="F:identical protein binding"/>
    <property type="evidence" value="ECO:0007669"/>
    <property type="project" value="TreeGrafter"/>
</dbReference>
<dbReference type="PANTHER" id="PTHR11550">
    <property type="entry name" value="CTP SYNTHASE"/>
    <property type="match status" value="1"/>
</dbReference>
<comment type="pathway">
    <text evidence="1 9">Pyrimidine metabolism; CTP biosynthesis via de novo pathway; CTP from UDP: step 2/2.</text>
</comment>
<dbReference type="OMA" id="HAAMYCH"/>
<evidence type="ECO:0000256" key="4">
    <source>
        <dbReference type="ARBA" id="ARBA00022741"/>
    </source>
</evidence>
<dbReference type="EMBL" id="VRMN01000005">
    <property type="protein sequence ID" value="KAA8494099.1"/>
    <property type="molecule type" value="Genomic_DNA"/>
</dbReference>
<comment type="similarity">
    <text evidence="2 9">Belongs to the CTP synthase family.</text>
</comment>
<dbReference type="GO" id="GO:0044210">
    <property type="term" value="P:'de novo' CTP biosynthetic process"/>
    <property type="evidence" value="ECO:0007669"/>
    <property type="project" value="UniProtKB-UniRule"/>
</dbReference>
<organism evidence="13 14">
    <name type="scientific">Porphyridium purpureum</name>
    <name type="common">Red alga</name>
    <name type="synonym">Porphyridium cruentum</name>
    <dbReference type="NCBI Taxonomy" id="35688"/>
    <lineage>
        <taxon>Eukaryota</taxon>
        <taxon>Rhodophyta</taxon>
        <taxon>Bangiophyceae</taxon>
        <taxon>Porphyridiales</taxon>
        <taxon>Porphyridiaceae</taxon>
        <taxon>Porphyridium</taxon>
    </lineage>
</organism>
<dbReference type="PANTHER" id="PTHR11550:SF0">
    <property type="entry name" value="CTP SYNTHASE-RELATED"/>
    <property type="match status" value="1"/>
</dbReference>
<dbReference type="UniPathway" id="UPA00159">
    <property type="reaction ID" value="UER00277"/>
</dbReference>
<dbReference type="NCBIfam" id="TIGR00337">
    <property type="entry name" value="PyrG"/>
    <property type="match status" value="1"/>
</dbReference>
<dbReference type="CDD" id="cd03113">
    <property type="entry name" value="CTPS_N"/>
    <property type="match status" value="1"/>
</dbReference>
<dbReference type="Proteomes" id="UP000324585">
    <property type="component" value="Unassembled WGS sequence"/>
</dbReference>
<evidence type="ECO:0000313" key="14">
    <source>
        <dbReference type="Proteomes" id="UP000324585"/>
    </source>
</evidence>
<dbReference type="GO" id="GO:0003883">
    <property type="term" value="F:CTP synthase activity"/>
    <property type="evidence" value="ECO:0007669"/>
    <property type="project" value="UniProtKB-UniRule"/>
</dbReference>
<dbReference type="EC" id="6.3.4.2" evidence="9"/>
<dbReference type="Gene3D" id="3.40.50.880">
    <property type="match status" value="1"/>
</dbReference>
<dbReference type="GO" id="GO:0019856">
    <property type="term" value="P:pyrimidine nucleobase biosynthetic process"/>
    <property type="evidence" value="ECO:0007669"/>
    <property type="project" value="TreeGrafter"/>
</dbReference>
<gene>
    <name evidence="13" type="ORF">FVE85_4074</name>
</gene>
<dbReference type="SUPFAM" id="SSF52317">
    <property type="entry name" value="Class I glutamine amidotransferase-like"/>
    <property type="match status" value="1"/>
</dbReference>
<dbReference type="InterPro" id="IPR017926">
    <property type="entry name" value="GATASE"/>
</dbReference>
<dbReference type="Pfam" id="PF00117">
    <property type="entry name" value="GATase"/>
    <property type="match status" value="1"/>
</dbReference>
<dbReference type="InterPro" id="IPR033828">
    <property type="entry name" value="GATase1_CTP_Synthase"/>
</dbReference>
<evidence type="ECO:0000256" key="1">
    <source>
        <dbReference type="ARBA" id="ARBA00005171"/>
    </source>
</evidence>
<evidence type="ECO:0000256" key="6">
    <source>
        <dbReference type="ARBA" id="ARBA00022962"/>
    </source>
</evidence>
<dbReference type="NCBIfam" id="NF003792">
    <property type="entry name" value="PRK05380.1"/>
    <property type="match status" value="1"/>
</dbReference>
<dbReference type="InterPro" id="IPR027417">
    <property type="entry name" value="P-loop_NTPase"/>
</dbReference>
<evidence type="ECO:0000313" key="13">
    <source>
        <dbReference type="EMBL" id="KAA8494099.1"/>
    </source>
</evidence>
<evidence type="ECO:0000256" key="8">
    <source>
        <dbReference type="ARBA" id="ARBA00047781"/>
    </source>
</evidence>
<proteinExistence type="inferred from homology"/>
<dbReference type="Gene3D" id="3.40.50.300">
    <property type="entry name" value="P-loop containing nucleotide triphosphate hydrolases"/>
    <property type="match status" value="1"/>
</dbReference>
<feature type="domain" description="CTP synthase N-terminal" evidence="12">
    <location>
        <begin position="6"/>
        <end position="276"/>
    </location>
</feature>
<evidence type="ECO:0000256" key="7">
    <source>
        <dbReference type="ARBA" id="ARBA00022975"/>
    </source>
</evidence>
<keyword evidence="6 9" id="KW-0315">Glutamine amidotransferase</keyword>
<feature type="region of interest" description="Disordered" evidence="10">
    <location>
        <begin position="598"/>
        <end position="617"/>
    </location>
</feature>
<name>A0A5J4YRI7_PORPP</name>
<dbReference type="FunFam" id="3.40.50.300:FF:000207">
    <property type="entry name" value="CTP synthase"/>
    <property type="match status" value="1"/>
</dbReference>
<sequence>MAVPMKYVLVSGGVISGIGKGLTASSLGVLLKACGWRVTSIKIDPYINIDAGTMSPLEHGEVFVLDDGGEVDLDLGNYERFLGIHLTRQNNITTGKIYQQVIERERRGDYLGKTVQVVPHVTDAIQEWIRDVSQTPVDSSGLPPQICVIELGGTVGDIESMPFIEALRQLQYNVGTENFMSVFVSLVPELGVVGEQKTKPTQHGVKNLTSMGLSPSMIVCRSERPLLPETKKKLGLFCQVPPEAVVSVHDVRNTYRIAMMLQEQGACNLLIKCLRLVWRLPTLLSRWNRMALSFENCRGTVKVVLVGKYTNLTDSYVSVVRALQHAAMATERKLHLLWVESSDLEPVPLLSVEGKQRHDEDEAKHAAAWATLHEADGVLVPGGFGNRGSEGKMLASKYARESGTPFLGICLGMQLAAVEIARSKLGMGHACSAEWDQEYPNEHIVVYMPEIDKTKLGGTMRLGARKTILRDENCLSAWLYGGIEIMERHRHRYEINPRMVKALEKDGGVRFVGQDETGMRMEIMEGVDHPFFYATQYHPEYKTRAGRPSPPFLGFLMACAKLPLDRESVRRSVEFVLQTDPWGQDGSAMDVIFTPLITNQAEPPHTPQKSTPQRYTP</sequence>
<dbReference type="CDD" id="cd01746">
    <property type="entry name" value="GATase1_CTP_Synthase"/>
    <property type="match status" value="1"/>
</dbReference>
<dbReference type="AlphaFoldDB" id="A0A5J4YRI7"/>
<evidence type="ECO:0000256" key="10">
    <source>
        <dbReference type="SAM" id="MobiDB-lite"/>
    </source>
</evidence>
<dbReference type="InterPro" id="IPR004468">
    <property type="entry name" value="CTP_synthase"/>
</dbReference>
<accession>A0A5J4YRI7</accession>
<protein>
    <recommendedName>
        <fullName evidence="9">CTP synthase</fullName>
        <ecNumber evidence="9">6.3.4.2</ecNumber>
    </recommendedName>
    <alternativeName>
        <fullName evidence="9">UTP--ammonia ligase</fullName>
    </alternativeName>
</protein>
<keyword evidence="3 9" id="KW-0436">Ligase</keyword>
<dbReference type="InterPro" id="IPR029062">
    <property type="entry name" value="Class_I_gatase-like"/>
</dbReference>
<comment type="function">
    <text evidence="9">Catalyzes the ATP-dependent amination of UTP to CTP with either L-glutamine or ammonia as the source of nitrogen.</text>
</comment>
<evidence type="ECO:0000256" key="2">
    <source>
        <dbReference type="ARBA" id="ARBA00007533"/>
    </source>
</evidence>
<reference evidence="14" key="1">
    <citation type="journal article" date="2019" name="Nat. Commun.">
        <title>Expansion of phycobilisome linker gene families in mesophilic red algae.</title>
        <authorList>
            <person name="Lee J."/>
            <person name="Kim D."/>
            <person name="Bhattacharya D."/>
            <person name="Yoon H.S."/>
        </authorList>
    </citation>
    <scope>NUCLEOTIDE SEQUENCE [LARGE SCALE GENOMIC DNA]</scope>
    <source>
        <strain evidence="14">CCMP 1328</strain>
    </source>
</reference>